<evidence type="ECO:0000259" key="10">
    <source>
        <dbReference type="PROSITE" id="PS50860"/>
    </source>
</evidence>
<evidence type="ECO:0000256" key="1">
    <source>
        <dbReference type="ARBA" id="ARBA00008226"/>
    </source>
</evidence>
<keyword evidence="8" id="KW-0648">Protein biosynthesis</keyword>
<accession>A0A955I924</accession>
<evidence type="ECO:0000256" key="3">
    <source>
        <dbReference type="ARBA" id="ARBA00022555"/>
    </source>
</evidence>
<feature type="domain" description="Alanyl-transfer RNA synthetases family profile" evidence="10">
    <location>
        <begin position="2"/>
        <end position="539"/>
    </location>
</feature>
<reference evidence="11" key="1">
    <citation type="submission" date="2020-04" db="EMBL/GenBank/DDBJ databases">
        <authorList>
            <person name="Zhang T."/>
        </authorList>
    </citation>
    <scope>NUCLEOTIDE SEQUENCE</scope>
    <source>
        <strain evidence="11">HKST-UBA12</strain>
    </source>
</reference>
<protein>
    <recommendedName>
        <fullName evidence="2">alanine--tRNA ligase</fullName>
        <ecNumber evidence="2">6.1.1.7</ecNumber>
    </recommendedName>
</protein>
<keyword evidence="7" id="KW-0694">RNA-binding</keyword>
<comment type="similarity">
    <text evidence="1">Belongs to the class-II aminoacyl-tRNA synthetase family.</text>
</comment>
<dbReference type="Gene3D" id="3.30.930.10">
    <property type="entry name" value="Bira Bifunctional Protein, Domain 2"/>
    <property type="match status" value="1"/>
</dbReference>
<keyword evidence="4 11" id="KW-0436">Ligase</keyword>
<evidence type="ECO:0000313" key="12">
    <source>
        <dbReference type="Proteomes" id="UP000760819"/>
    </source>
</evidence>
<name>A0A955I924_9BACT</name>
<dbReference type="PANTHER" id="PTHR11777">
    <property type="entry name" value="ALANYL-TRNA SYNTHETASE"/>
    <property type="match status" value="1"/>
</dbReference>
<keyword evidence="9" id="KW-0030">Aminoacyl-tRNA synthetase</keyword>
<dbReference type="InterPro" id="IPR002318">
    <property type="entry name" value="Ala-tRNA-lgiase_IIc"/>
</dbReference>
<evidence type="ECO:0000256" key="6">
    <source>
        <dbReference type="ARBA" id="ARBA00022840"/>
    </source>
</evidence>
<evidence type="ECO:0000256" key="4">
    <source>
        <dbReference type="ARBA" id="ARBA00022598"/>
    </source>
</evidence>
<evidence type="ECO:0000256" key="8">
    <source>
        <dbReference type="ARBA" id="ARBA00022917"/>
    </source>
</evidence>
<dbReference type="PANTHER" id="PTHR11777:SF9">
    <property type="entry name" value="ALANINE--TRNA LIGASE, CYTOPLASMIC"/>
    <property type="match status" value="1"/>
</dbReference>
<dbReference type="InterPro" id="IPR018162">
    <property type="entry name" value="Ala-tRNA-ligase_IIc_anticod-bd"/>
</dbReference>
<dbReference type="GO" id="GO:0004813">
    <property type="term" value="F:alanine-tRNA ligase activity"/>
    <property type="evidence" value="ECO:0007669"/>
    <property type="project" value="UniProtKB-EC"/>
</dbReference>
<sequence>MKTAQEIRQAFLDFWTSSPRNAKVVPNMSLVPNVDSTLLFVNSGMFPLAPYLGGEPHPLGTRLCNIQRCLRTNYDEMIEIGDNRHTLMFEMIGNWSLGDFFKAEQIPWVMEFWVDVCGLDPSRLYVTVFEGDNDAPIDMEAVEIWRQTFSKYGIEAELAENITEIPENMEAGKTWKKRIFKYPKKKNWWERAHAPGELGGPTSEMFYDLGEVQTPQAEYHVNDDSGRFIEIGNNVFMQNKLDENMQWQPLSQKNIDFGGGFERIVMIVQGKSDIYETDIYMPIIQKLESISGKDYKSDGKENDFTAAFRVIADHTRAATFIIADGVLPSNKDQGYMLRRFIRRSIRFGKKLGLEQEFMADVAMIVIDTLGSAYPHLAEAKEKVAQILPEEEKKFRQTLSRGLRELESVKQKLAGRRIDGKQAFYIYETYGFPLEMTLDELGTDDKVAEEISQEFKAEEDSHREQSRAGAEQKFKGGLADQSEEVVKLHTAHHLLLAALQKVVDPEIKQRGSNITGERLRIDFNYAEKLTDEQISTVENL</sequence>
<dbReference type="EMBL" id="JAGQLI010000035">
    <property type="protein sequence ID" value="MCA9378923.1"/>
    <property type="molecule type" value="Genomic_DNA"/>
</dbReference>
<evidence type="ECO:0000313" key="11">
    <source>
        <dbReference type="EMBL" id="MCA9378923.1"/>
    </source>
</evidence>
<dbReference type="PRINTS" id="PR00980">
    <property type="entry name" value="TRNASYNTHALA"/>
</dbReference>
<dbReference type="SUPFAM" id="SSF101353">
    <property type="entry name" value="Putative anticodon-binding domain of alanyl-tRNA synthetase (AlaRS)"/>
    <property type="match status" value="1"/>
</dbReference>
<reference evidence="11" key="2">
    <citation type="journal article" date="2021" name="Microbiome">
        <title>Successional dynamics and alternative stable states in a saline activated sludge microbial community over 9 years.</title>
        <authorList>
            <person name="Wang Y."/>
            <person name="Ye J."/>
            <person name="Ju F."/>
            <person name="Liu L."/>
            <person name="Boyd J.A."/>
            <person name="Deng Y."/>
            <person name="Parks D.H."/>
            <person name="Jiang X."/>
            <person name="Yin X."/>
            <person name="Woodcroft B.J."/>
            <person name="Tyson G.W."/>
            <person name="Hugenholtz P."/>
            <person name="Polz M.F."/>
            <person name="Zhang T."/>
        </authorList>
    </citation>
    <scope>NUCLEOTIDE SEQUENCE</scope>
    <source>
        <strain evidence="11">HKST-UBA12</strain>
    </source>
</reference>
<dbReference type="SUPFAM" id="SSF55681">
    <property type="entry name" value="Class II aaRS and biotin synthetases"/>
    <property type="match status" value="1"/>
</dbReference>
<dbReference type="GO" id="GO:0005829">
    <property type="term" value="C:cytosol"/>
    <property type="evidence" value="ECO:0007669"/>
    <property type="project" value="TreeGrafter"/>
</dbReference>
<dbReference type="Pfam" id="PF01411">
    <property type="entry name" value="tRNA-synt_2c"/>
    <property type="match status" value="1"/>
</dbReference>
<dbReference type="InterPro" id="IPR018163">
    <property type="entry name" value="Thr/Ala-tRNA-synth_IIc_edit"/>
</dbReference>
<proteinExistence type="inferred from homology"/>
<keyword evidence="6" id="KW-0067">ATP-binding</keyword>
<feature type="non-terminal residue" evidence="11">
    <location>
        <position position="539"/>
    </location>
</feature>
<evidence type="ECO:0000256" key="2">
    <source>
        <dbReference type="ARBA" id="ARBA00013168"/>
    </source>
</evidence>
<dbReference type="GO" id="GO:0002161">
    <property type="term" value="F:aminoacyl-tRNA deacylase activity"/>
    <property type="evidence" value="ECO:0007669"/>
    <property type="project" value="TreeGrafter"/>
</dbReference>
<dbReference type="InterPro" id="IPR018164">
    <property type="entry name" value="Ala-tRNA-synth_IIc_N"/>
</dbReference>
<keyword evidence="3" id="KW-0820">tRNA-binding</keyword>
<dbReference type="Gene3D" id="3.30.980.10">
    <property type="entry name" value="Threonyl-trna Synthetase, Chain A, domain 2"/>
    <property type="match status" value="1"/>
</dbReference>
<dbReference type="GO" id="GO:0006419">
    <property type="term" value="P:alanyl-tRNA aminoacylation"/>
    <property type="evidence" value="ECO:0007669"/>
    <property type="project" value="InterPro"/>
</dbReference>
<dbReference type="AlphaFoldDB" id="A0A955I924"/>
<dbReference type="InterPro" id="IPR050058">
    <property type="entry name" value="Ala-tRNA_ligase"/>
</dbReference>
<keyword evidence="5" id="KW-0547">Nucleotide-binding</keyword>
<comment type="caution">
    <text evidence="11">The sequence shown here is derived from an EMBL/GenBank/DDBJ whole genome shotgun (WGS) entry which is preliminary data.</text>
</comment>
<dbReference type="InterPro" id="IPR018165">
    <property type="entry name" value="Ala-tRNA-synth_IIc_core"/>
</dbReference>
<gene>
    <name evidence="11" type="ORF">KC640_00705</name>
</gene>
<dbReference type="InterPro" id="IPR045864">
    <property type="entry name" value="aa-tRNA-synth_II/BPL/LPL"/>
</dbReference>
<dbReference type="SUPFAM" id="SSF55186">
    <property type="entry name" value="ThrRS/AlaRS common domain"/>
    <property type="match status" value="1"/>
</dbReference>
<organism evidence="11 12">
    <name type="scientific">Candidatus Dojkabacteria bacterium</name>
    <dbReference type="NCBI Taxonomy" id="2099670"/>
    <lineage>
        <taxon>Bacteria</taxon>
        <taxon>Candidatus Dojkabacteria</taxon>
    </lineage>
</organism>
<dbReference type="Proteomes" id="UP000760819">
    <property type="component" value="Unassembled WGS sequence"/>
</dbReference>
<dbReference type="PROSITE" id="PS50860">
    <property type="entry name" value="AA_TRNA_LIGASE_II_ALA"/>
    <property type="match status" value="1"/>
</dbReference>
<evidence type="ECO:0000256" key="5">
    <source>
        <dbReference type="ARBA" id="ARBA00022741"/>
    </source>
</evidence>
<evidence type="ECO:0000256" key="9">
    <source>
        <dbReference type="ARBA" id="ARBA00023146"/>
    </source>
</evidence>
<dbReference type="EC" id="6.1.1.7" evidence="2"/>
<dbReference type="GO" id="GO:0005524">
    <property type="term" value="F:ATP binding"/>
    <property type="evidence" value="ECO:0007669"/>
    <property type="project" value="UniProtKB-KW"/>
</dbReference>
<evidence type="ECO:0000256" key="7">
    <source>
        <dbReference type="ARBA" id="ARBA00022884"/>
    </source>
</evidence>
<dbReference type="GO" id="GO:0000049">
    <property type="term" value="F:tRNA binding"/>
    <property type="evidence" value="ECO:0007669"/>
    <property type="project" value="UniProtKB-KW"/>
</dbReference>